<organism evidence="7 8">
    <name type="scientific">Porites evermanni</name>
    <dbReference type="NCBI Taxonomy" id="104178"/>
    <lineage>
        <taxon>Eukaryota</taxon>
        <taxon>Metazoa</taxon>
        <taxon>Cnidaria</taxon>
        <taxon>Anthozoa</taxon>
        <taxon>Hexacorallia</taxon>
        <taxon>Scleractinia</taxon>
        <taxon>Fungiina</taxon>
        <taxon>Poritidae</taxon>
        <taxon>Porites</taxon>
    </lineage>
</organism>
<evidence type="ECO:0000256" key="5">
    <source>
        <dbReference type="ARBA" id="ARBA00038268"/>
    </source>
</evidence>
<evidence type="ECO:0000256" key="6">
    <source>
        <dbReference type="SAM" id="MobiDB-lite"/>
    </source>
</evidence>
<dbReference type="PANTHER" id="PTHR13285:SF18">
    <property type="entry name" value="PROTEIN-CYSTEINE N-PALMITOYLTRANSFERASE RASP"/>
    <property type="match status" value="1"/>
</dbReference>
<comment type="subcellular location">
    <subcellularLocation>
        <location evidence="1">Membrane</location>
        <topology evidence="1">Multi-pass membrane protein</topology>
    </subcellularLocation>
</comment>
<dbReference type="InterPro" id="IPR004299">
    <property type="entry name" value="MBOAT_fam"/>
</dbReference>
<reference evidence="7 8" key="1">
    <citation type="submission" date="2022-05" db="EMBL/GenBank/DDBJ databases">
        <authorList>
            <consortium name="Genoscope - CEA"/>
            <person name="William W."/>
        </authorList>
    </citation>
    <scope>NUCLEOTIDE SEQUENCE [LARGE SCALE GENOMIC DNA]</scope>
</reference>
<evidence type="ECO:0000256" key="4">
    <source>
        <dbReference type="ARBA" id="ARBA00023136"/>
    </source>
</evidence>
<keyword evidence="4" id="KW-0472">Membrane</keyword>
<name>A0ABN8LGD6_9CNID</name>
<evidence type="ECO:0000313" key="8">
    <source>
        <dbReference type="Proteomes" id="UP001159427"/>
    </source>
</evidence>
<dbReference type="PANTHER" id="PTHR13285">
    <property type="entry name" value="ACYLTRANSFERASE"/>
    <property type="match status" value="1"/>
</dbReference>
<gene>
    <name evidence="7" type="ORF">PEVE_00026535</name>
</gene>
<dbReference type="EMBL" id="CALNXI010000036">
    <property type="protein sequence ID" value="CAH3016152.1"/>
    <property type="molecule type" value="Genomic_DNA"/>
</dbReference>
<evidence type="ECO:0000256" key="2">
    <source>
        <dbReference type="ARBA" id="ARBA00022692"/>
    </source>
</evidence>
<sequence length="198" mass="22672">MKYELVSSTRGANGSATNSSSIRSRVSCQSFKGKRKVTHPCVKRIVKTYHAALNEIVTEYKCWKSSFYCPQTSSGLYRCEPVMEFHPGLDKTLTVGCRYFDRGIHGWMTRYIYIPMGGSRKGVIRQLTGSFLSFAFIWQWHGGHLYALWWFIPNWLGVVVESAAGKVLAQPSVKRMEVGVRDRSLFIVWGWTRMNLTL</sequence>
<evidence type="ECO:0000256" key="3">
    <source>
        <dbReference type="ARBA" id="ARBA00022989"/>
    </source>
</evidence>
<evidence type="ECO:0000256" key="1">
    <source>
        <dbReference type="ARBA" id="ARBA00004141"/>
    </source>
</evidence>
<proteinExistence type="inferred from homology"/>
<comment type="caution">
    <text evidence="7">The sequence shown here is derived from an EMBL/GenBank/DDBJ whole genome shotgun (WGS) entry which is preliminary data.</text>
</comment>
<feature type="compositionally biased region" description="Polar residues" evidence="6">
    <location>
        <begin position="1"/>
        <end position="14"/>
    </location>
</feature>
<keyword evidence="8" id="KW-1185">Reference proteome</keyword>
<protein>
    <submittedName>
        <fullName evidence="7">Uncharacterized protein</fullName>
    </submittedName>
</protein>
<keyword evidence="2" id="KW-0812">Transmembrane</keyword>
<dbReference type="Proteomes" id="UP001159427">
    <property type="component" value="Unassembled WGS sequence"/>
</dbReference>
<keyword evidence="3" id="KW-1133">Transmembrane helix</keyword>
<dbReference type="InterPro" id="IPR051085">
    <property type="entry name" value="MB_O-acyltransferase"/>
</dbReference>
<dbReference type="Pfam" id="PF03062">
    <property type="entry name" value="MBOAT"/>
    <property type="match status" value="1"/>
</dbReference>
<comment type="similarity">
    <text evidence="5">Belongs to the membrane-bound acyltransferase family. HHAT subfamily.</text>
</comment>
<feature type="region of interest" description="Disordered" evidence="6">
    <location>
        <begin position="1"/>
        <end position="20"/>
    </location>
</feature>
<evidence type="ECO:0000313" key="7">
    <source>
        <dbReference type="EMBL" id="CAH3016152.1"/>
    </source>
</evidence>
<accession>A0ABN8LGD6</accession>